<feature type="region of interest" description="Disordered" evidence="5">
    <location>
        <begin position="156"/>
        <end position="178"/>
    </location>
</feature>
<accession>A0ABR1X9E9</accession>
<sequence>MAKGNKKADDNKSKKDTKAVDGKGKGKGGGAEQKAAPVKGAQSAKIRHILCAKHSRKEEALALLLGKDGEDPKKFTDVARDFSEDKAKQGLTPYDPAFMEVAFSLPECKVEDVSKYAASLGQVKTGDGYHILLRPPPALDVFDNIVTLRIDAQMRPNTSDWQPTGGDPTGSVAPSGGAPTYSTFTGGAPTGSIICPACYIPPSGFTEHIGLPHEVFWGTAPLC</sequence>
<feature type="compositionally biased region" description="Basic and acidic residues" evidence="5">
    <location>
        <begin position="1"/>
        <end position="24"/>
    </location>
</feature>
<keyword evidence="4 6" id="KW-0413">Isomerase</keyword>
<dbReference type="RefSeq" id="XP_066674068.1">
    <property type="nucleotide sequence ID" value="XM_066806772.1"/>
</dbReference>
<reference evidence="6 7" key="1">
    <citation type="submission" date="2023-01" db="EMBL/GenBank/DDBJ databases">
        <title>Analysis of 21 Apiospora genomes using comparative genomics revels a genus with tremendous synthesis potential of carbohydrate active enzymes and secondary metabolites.</title>
        <authorList>
            <person name="Sorensen T."/>
        </authorList>
    </citation>
    <scope>NUCLEOTIDE SEQUENCE [LARGE SCALE GENOMIC DNA]</scope>
    <source>
        <strain evidence="6 7">CBS 114990</strain>
    </source>
</reference>
<name>A0ABR1X9E9_9PEZI</name>
<comment type="catalytic activity">
    <reaction evidence="1">
        <text>[protein]-peptidylproline (omega=180) = [protein]-peptidylproline (omega=0)</text>
        <dbReference type="Rhea" id="RHEA:16237"/>
        <dbReference type="Rhea" id="RHEA-COMP:10747"/>
        <dbReference type="Rhea" id="RHEA-COMP:10748"/>
        <dbReference type="ChEBI" id="CHEBI:83833"/>
        <dbReference type="ChEBI" id="CHEBI:83834"/>
        <dbReference type="EC" id="5.2.1.8"/>
    </reaction>
</comment>
<dbReference type="GeneID" id="92039832"/>
<dbReference type="InterPro" id="IPR043323">
    <property type="entry name" value="PIN4"/>
</dbReference>
<dbReference type="GO" id="GO:0016853">
    <property type="term" value="F:isomerase activity"/>
    <property type="evidence" value="ECO:0007669"/>
    <property type="project" value="UniProtKB-KW"/>
</dbReference>
<protein>
    <recommendedName>
        <fullName evidence="2">peptidylprolyl isomerase</fullName>
        <ecNumber evidence="2">5.2.1.8</ecNumber>
    </recommendedName>
</protein>
<organism evidence="6 7">
    <name type="scientific">Apiospora hydei</name>
    <dbReference type="NCBI Taxonomy" id="1337664"/>
    <lineage>
        <taxon>Eukaryota</taxon>
        <taxon>Fungi</taxon>
        <taxon>Dikarya</taxon>
        <taxon>Ascomycota</taxon>
        <taxon>Pezizomycotina</taxon>
        <taxon>Sordariomycetes</taxon>
        <taxon>Xylariomycetidae</taxon>
        <taxon>Amphisphaeriales</taxon>
        <taxon>Apiosporaceae</taxon>
        <taxon>Apiospora</taxon>
    </lineage>
</organism>
<evidence type="ECO:0000256" key="5">
    <source>
        <dbReference type="SAM" id="MobiDB-lite"/>
    </source>
</evidence>
<dbReference type="InterPro" id="IPR046357">
    <property type="entry name" value="PPIase_dom_sf"/>
</dbReference>
<dbReference type="EC" id="5.2.1.8" evidence="2"/>
<dbReference type="EMBL" id="JAQQWN010000003">
    <property type="protein sequence ID" value="KAK8092096.1"/>
    <property type="molecule type" value="Genomic_DNA"/>
</dbReference>
<comment type="caution">
    <text evidence="6">The sequence shown here is derived from an EMBL/GenBank/DDBJ whole genome shotgun (WGS) entry which is preliminary data.</text>
</comment>
<gene>
    <name evidence="6" type="ORF">PG997_002457</name>
</gene>
<evidence type="ECO:0000256" key="2">
    <source>
        <dbReference type="ARBA" id="ARBA00013194"/>
    </source>
</evidence>
<keyword evidence="3" id="KW-0697">Rotamase</keyword>
<proteinExistence type="predicted"/>
<dbReference type="PANTHER" id="PTHR45995">
    <property type="match status" value="1"/>
</dbReference>
<feature type="region of interest" description="Disordered" evidence="5">
    <location>
        <begin position="1"/>
        <end position="41"/>
    </location>
</feature>
<keyword evidence="7" id="KW-1185">Reference proteome</keyword>
<dbReference type="SUPFAM" id="SSF54534">
    <property type="entry name" value="FKBP-like"/>
    <property type="match status" value="1"/>
</dbReference>
<dbReference type="Proteomes" id="UP001433268">
    <property type="component" value="Unassembled WGS sequence"/>
</dbReference>
<evidence type="ECO:0000313" key="6">
    <source>
        <dbReference type="EMBL" id="KAK8092096.1"/>
    </source>
</evidence>
<evidence type="ECO:0000256" key="4">
    <source>
        <dbReference type="ARBA" id="ARBA00023235"/>
    </source>
</evidence>
<evidence type="ECO:0000256" key="1">
    <source>
        <dbReference type="ARBA" id="ARBA00000971"/>
    </source>
</evidence>
<evidence type="ECO:0000256" key="3">
    <source>
        <dbReference type="ARBA" id="ARBA00023110"/>
    </source>
</evidence>
<evidence type="ECO:0000313" key="7">
    <source>
        <dbReference type="Proteomes" id="UP001433268"/>
    </source>
</evidence>
<dbReference type="Gene3D" id="3.10.50.40">
    <property type="match status" value="1"/>
</dbReference>